<dbReference type="SUPFAM" id="SSF81338">
    <property type="entry name" value="Aquaporin-like"/>
    <property type="match status" value="1"/>
</dbReference>
<reference evidence="8" key="1">
    <citation type="submission" date="2023-12" db="EMBL/GenBank/DDBJ databases">
        <title>Genome assembly of Anisodus tanguticus.</title>
        <authorList>
            <person name="Wang Y.-J."/>
        </authorList>
    </citation>
    <scope>NUCLEOTIDE SEQUENCE</scope>
    <source>
        <strain evidence="8">KB-2021</strain>
        <tissue evidence="8">Leaf</tissue>
    </source>
</reference>
<evidence type="ECO:0000256" key="2">
    <source>
        <dbReference type="ARBA" id="ARBA00006175"/>
    </source>
</evidence>
<gene>
    <name evidence="8" type="ORF">RND71_043727</name>
</gene>
<evidence type="ECO:0008006" key="10">
    <source>
        <dbReference type="Google" id="ProtNLM"/>
    </source>
</evidence>
<dbReference type="PANTHER" id="PTHR19139:SF199">
    <property type="entry name" value="MIP17260P"/>
    <property type="match status" value="1"/>
</dbReference>
<proteinExistence type="inferred from homology"/>
<accession>A0AAE1QP73</accession>
<evidence type="ECO:0000256" key="1">
    <source>
        <dbReference type="ARBA" id="ARBA00004141"/>
    </source>
</evidence>
<dbReference type="Proteomes" id="UP001291623">
    <property type="component" value="Unassembled WGS sequence"/>
</dbReference>
<protein>
    <recommendedName>
        <fullName evidence="10">Aquaporin</fullName>
    </recommendedName>
</protein>
<comment type="similarity">
    <text evidence="2 6">Belongs to the MIP/aquaporin (TC 1.A.8) family.</text>
</comment>
<dbReference type="AlphaFoldDB" id="A0AAE1QP73"/>
<evidence type="ECO:0000256" key="5">
    <source>
        <dbReference type="ARBA" id="ARBA00023136"/>
    </source>
</evidence>
<feature type="transmembrane region" description="Helical" evidence="7">
    <location>
        <begin position="53"/>
        <end position="74"/>
    </location>
</feature>
<comment type="subcellular location">
    <subcellularLocation>
        <location evidence="1">Membrane</location>
        <topology evidence="1">Multi-pass membrane protein</topology>
    </subcellularLocation>
</comment>
<comment type="caution">
    <text evidence="8">The sequence shown here is derived from an EMBL/GenBank/DDBJ whole genome shotgun (WGS) entry which is preliminary data.</text>
</comment>
<feature type="transmembrane region" description="Helical" evidence="7">
    <location>
        <begin position="12"/>
        <end position="33"/>
    </location>
</feature>
<dbReference type="GO" id="GO:0005886">
    <property type="term" value="C:plasma membrane"/>
    <property type="evidence" value="ECO:0007669"/>
    <property type="project" value="TreeGrafter"/>
</dbReference>
<dbReference type="Gene3D" id="1.20.1080.10">
    <property type="entry name" value="Glycerol uptake facilitator protein"/>
    <property type="match status" value="1"/>
</dbReference>
<evidence type="ECO:0000313" key="9">
    <source>
        <dbReference type="Proteomes" id="UP001291623"/>
    </source>
</evidence>
<dbReference type="GO" id="GO:0015267">
    <property type="term" value="F:channel activity"/>
    <property type="evidence" value="ECO:0007669"/>
    <property type="project" value="InterPro"/>
</dbReference>
<dbReference type="InterPro" id="IPR023271">
    <property type="entry name" value="Aquaporin-like"/>
</dbReference>
<evidence type="ECO:0000256" key="7">
    <source>
        <dbReference type="SAM" id="Phobius"/>
    </source>
</evidence>
<evidence type="ECO:0000256" key="6">
    <source>
        <dbReference type="RuleBase" id="RU000477"/>
    </source>
</evidence>
<keyword evidence="9" id="KW-1185">Reference proteome</keyword>
<evidence type="ECO:0000313" key="8">
    <source>
        <dbReference type="EMBL" id="KAK4337221.1"/>
    </source>
</evidence>
<evidence type="ECO:0000256" key="3">
    <source>
        <dbReference type="ARBA" id="ARBA00022692"/>
    </source>
</evidence>
<dbReference type="PRINTS" id="PR00783">
    <property type="entry name" value="MINTRINSICP"/>
</dbReference>
<keyword evidence="6" id="KW-0813">Transport</keyword>
<keyword evidence="5 7" id="KW-0472">Membrane</keyword>
<dbReference type="Pfam" id="PF00230">
    <property type="entry name" value="MIP"/>
    <property type="match status" value="1"/>
</dbReference>
<dbReference type="PANTHER" id="PTHR19139">
    <property type="entry name" value="AQUAPORIN TRANSPORTER"/>
    <property type="match status" value="1"/>
</dbReference>
<dbReference type="InterPro" id="IPR000425">
    <property type="entry name" value="MIP"/>
</dbReference>
<sequence>MDPSRKSLGSDSLAIGIAYLACSLTGLPASGASLNPARALGPSFVMGRWKNHWVYWAAPISGGILAALIYEFIFDTKKMSRSVRDAFDQLERALKDFRLIFKKKFHQLLNFLLKLIKFQFLIGRLQIKNDVLFYLKVLNFVSFEGINGRIARK</sequence>
<name>A0AAE1QP73_9SOLA</name>
<keyword evidence="3 6" id="KW-0812">Transmembrane</keyword>
<dbReference type="EMBL" id="JAVYJV010000047">
    <property type="protein sequence ID" value="KAK4337221.1"/>
    <property type="molecule type" value="Genomic_DNA"/>
</dbReference>
<keyword evidence="4 7" id="KW-1133">Transmembrane helix</keyword>
<evidence type="ECO:0000256" key="4">
    <source>
        <dbReference type="ARBA" id="ARBA00022989"/>
    </source>
</evidence>
<dbReference type="InterPro" id="IPR034294">
    <property type="entry name" value="Aquaporin_transptr"/>
</dbReference>
<organism evidence="8 9">
    <name type="scientific">Anisodus tanguticus</name>
    <dbReference type="NCBI Taxonomy" id="243964"/>
    <lineage>
        <taxon>Eukaryota</taxon>
        <taxon>Viridiplantae</taxon>
        <taxon>Streptophyta</taxon>
        <taxon>Embryophyta</taxon>
        <taxon>Tracheophyta</taxon>
        <taxon>Spermatophyta</taxon>
        <taxon>Magnoliopsida</taxon>
        <taxon>eudicotyledons</taxon>
        <taxon>Gunneridae</taxon>
        <taxon>Pentapetalae</taxon>
        <taxon>asterids</taxon>
        <taxon>lamiids</taxon>
        <taxon>Solanales</taxon>
        <taxon>Solanaceae</taxon>
        <taxon>Solanoideae</taxon>
        <taxon>Hyoscyameae</taxon>
        <taxon>Anisodus</taxon>
    </lineage>
</organism>